<feature type="transmembrane region" description="Helical" evidence="1">
    <location>
        <begin position="151"/>
        <end position="178"/>
    </location>
</feature>
<dbReference type="RefSeq" id="WP_055276433.1">
    <property type="nucleotide sequence ID" value="NZ_CYYT01000005.1"/>
</dbReference>
<protein>
    <submittedName>
        <fullName evidence="2">ABC transporter permease</fullName>
    </submittedName>
</protein>
<evidence type="ECO:0000313" key="2">
    <source>
        <dbReference type="EMBL" id="CUO23596.1"/>
    </source>
</evidence>
<organism evidence="2 3">
    <name type="scientific">Clostridium disporicum</name>
    <dbReference type="NCBI Taxonomy" id="84024"/>
    <lineage>
        <taxon>Bacteria</taxon>
        <taxon>Bacillati</taxon>
        <taxon>Bacillota</taxon>
        <taxon>Clostridia</taxon>
        <taxon>Eubacteriales</taxon>
        <taxon>Clostridiaceae</taxon>
        <taxon>Clostridium</taxon>
    </lineage>
</organism>
<feature type="transmembrane region" description="Helical" evidence="1">
    <location>
        <begin position="119"/>
        <end position="139"/>
    </location>
</feature>
<dbReference type="Proteomes" id="UP000095558">
    <property type="component" value="Unassembled WGS sequence"/>
</dbReference>
<keyword evidence="1" id="KW-0812">Transmembrane</keyword>
<feature type="transmembrane region" description="Helical" evidence="1">
    <location>
        <begin position="66"/>
        <end position="84"/>
    </location>
</feature>
<dbReference type="PANTHER" id="PTHR36832">
    <property type="entry name" value="SLR1174 PROTEIN-RELATED"/>
    <property type="match status" value="1"/>
</dbReference>
<accession>A0A174DHX1</accession>
<gene>
    <name evidence="2" type="ORF">ERS852470_01796</name>
</gene>
<reference evidence="2 3" key="1">
    <citation type="submission" date="2015-09" db="EMBL/GenBank/DDBJ databases">
        <authorList>
            <consortium name="Pathogen Informatics"/>
        </authorList>
    </citation>
    <scope>NUCLEOTIDE SEQUENCE [LARGE SCALE GENOMIC DNA]</scope>
    <source>
        <strain evidence="2 3">2789STDY5834855</strain>
    </source>
</reference>
<feature type="transmembrane region" description="Helical" evidence="1">
    <location>
        <begin position="233"/>
        <end position="255"/>
    </location>
</feature>
<feature type="transmembrane region" description="Helical" evidence="1">
    <location>
        <begin position="190"/>
        <end position="213"/>
    </location>
</feature>
<dbReference type="Pfam" id="PF06182">
    <property type="entry name" value="ABC2_membrane_6"/>
    <property type="match status" value="1"/>
</dbReference>
<keyword evidence="1" id="KW-0472">Membrane</keyword>
<dbReference type="PANTHER" id="PTHR36832:SF1">
    <property type="entry name" value="SLR1174 PROTEIN"/>
    <property type="match status" value="1"/>
</dbReference>
<sequence length="272" mass="31426">MFKLNRYKPYIPFARNVFQRLISYKANVLFFMFGDLLMLAVTYYLWKAIYESSNESILNGFGFNEMIIYIFISFITSVMISVDISHDISREVKDGSIAINLVRPLNYEKRMLFQGLGSILYNFIVIFIITFSITTILYYKFFGYVSIVRILLYFFSVIIGIFINFYFSYIFGLVAFKITNMWGLSQIMQAIVNLLSGMLIPIAFFPEWAQAIINLLPFSSSIYTPTMIYLGKITGADIIIALGLQIFWVIVLMIISKIMWKALIKNLTILGG</sequence>
<name>A0A174DHX1_9CLOT</name>
<dbReference type="EMBL" id="CYZV01000017">
    <property type="protein sequence ID" value="CUO23596.1"/>
    <property type="molecule type" value="Genomic_DNA"/>
</dbReference>
<evidence type="ECO:0000313" key="3">
    <source>
        <dbReference type="Proteomes" id="UP000095558"/>
    </source>
</evidence>
<keyword evidence="1" id="KW-1133">Transmembrane helix</keyword>
<dbReference type="InterPro" id="IPR010390">
    <property type="entry name" value="ABC-2_transporter-like"/>
</dbReference>
<dbReference type="OrthoDB" id="8582979at2"/>
<feature type="transmembrane region" description="Helical" evidence="1">
    <location>
        <begin position="21"/>
        <end position="46"/>
    </location>
</feature>
<proteinExistence type="predicted"/>
<dbReference type="AlphaFoldDB" id="A0A174DHX1"/>
<evidence type="ECO:0000256" key="1">
    <source>
        <dbReference type="SAM" id="Phobius"/>
    </source>
</evidence>